<dbReference type="GO" id="GO:0030435">
    <property type="term" value="P:sporulation resulting in formation of a cellular spore"/>
    <property type="evidence" value="ECO:0007669"/>
    <property type="project" value="InterPro"/>
</dbReference>
<organism evidence="2 3">
    <name type="scientific">Priestia endophytica</name>
    <dbReference type="NCBI Taxonomy" id="135735"/>
    <lineage>
        <taxon>Bacteria</taxon>
        <taxon>Bacillati</taxon>
        <taxon>Bacillota</taxon>
        <taxon>Bacilli</taxon>
        <taxon>Bacillales</taxon>
        <taxon>Bacillaceae</taxon>
        <taxon>Priestia</taxon>
    </lineage>
</organism>
<evidence type="ECO:0000313" key="2">
    <source>
        <dbReference type="EMBL" id="RAS72762.1"/>
    </source>
</evidence>
<reference evidence="2 3" key="1">
    <citation type="submission" date="2016-03" db="EMBL/GenBank/DDBJ databases">
        <title>Comparison of Bacillus endophyticus and B. anthracis characteristics using whole genome sequence analysis and microbiological techniques.</title>
        <authorList>
            <person name="Lekota K.E."/>
            <person name="Mafofo J."/>
            <person name="Rees J."/>
            <person name="Muchadeyi F.C."/>
            <person name="Madoroba E."/>
            <person name="Van Heerden H."/>
        </authorList>
    </citation>
    <scope>NUCLEOTIDE SEQUENCE [LARGE SCALE GENOMIC DNA]</scope>
    <source>
        <strain evidence="2 3">3631_10C</strain>
    </source>
</reference>
<dbReference type="GO" id="GO:0031160">
    <property type="term" value="C:spore wall"/>
    <property type="evidence" value="ECO:0007669"/>
    <property type="project" value="InterPro"/>
</dbReference>
<accession>A0AAX1Q791</accession>
<name>A0AAX1Q791_9BACI</name>
<dbReference type="AlphaFoldDB" id="A0AAX1Q791"/>
<proteinExistence type="predicted"/>
<sequence length="168" mass="18539">MSTRSKPFSDRFDKFDKFDKKDHNCCDTCGKNKCGCSSDSLFDSDDLVIQDGRLVSKIFQGSEEIVIIRDSCNVNYTSTDTQVAVVLQTALQTAILTIIQLAIADENQAELVTQTLLEKATIKNANRQKVLIEGSQDVTMTTTDTDVAISIQVLIQLLTAVITQIDIL</sequence>
<dbReference type="RefSeq" id="WP_113713843.1">
    <property type="nucleotide sequence ID" value="NZ_LVYK01000058.1"/>
</dbReference>
<evidence type="ECO:0000313" key="3">
    <source>
        <dbReference type="Proteomes" id="UP000250174"/>
    </source>
</evidence>
<dbReference type="Pfam" id="PF07552">
    <property type="entry name" value="Coat_X"/>
    <property type="match status" value="2"/>
</dbReference>
<protein>
    <recommendedName>
        <fullName evidence="1">Spore coat protein X/V domain-containing protein</fullName>
    </recommendedName>
</protein>
<dbReference type="InterPro" id="IPR011428">
    <property type="entry name" value="Spore_coat_X/V"/>
</dbReference>
<comment type="caution">
    <text evidence="2">The sequence shown here is derived from an EMBL/GenBank/DDBJ whole genome shotgun (WGS) entry which is preliminary data.</text>
</comment>
<feature type="domain" description="Spore coat protein X/V" evidence="1">
    <location>
        <begin position="48"/>
        <end position="103"/>
    </location>
</feature>
<feature type="domain" description="Spore coat protein X/V" evidence="1">
    <location>
        <begin position="110"/>
        <end position="167"/>
    </location>
</feature>
<gene>
    <name evidence="2" type="ORF">A3864_21710</name>
</gene>
<evidence type="ECO:0000259" key="1">
    <source>
        <dbReference type="Pfam" id="PF07552"/>
    </source>
</evidence>
<dbReference type="Proteomes" id="UP000250174">
    <property type="component" value="Unassembled WGS sequence"/>
</dbReference>
<dbReference type="EMBL" id="LVYK01000058">
    <property type="protein sequence ID" value="RAS72762.1"/>
    <property type="molecule type" value="Genomic_DNA"/>
</dbReference>